<evidence type="ECO:0000313" key="3">
    <source>
        <dbReference type="Proteomes" id="UP000077852"/>
    </source>
</evidence>
<gene>
    <name evidence="2" type="ORF">A3K87_30070</name>
</gene>
<reference evidence="2 3" key="1">
    <citation type="submission" date="2016-03" db="EMBL/GenBank/DDBJ databases">
        <title>Genome sequence of Variovorax paradoxus KB5.</title>
        <authorList>
            <person name="Jeong H."/>
            <person name="Hong C.E."/>
            <person name="Jo S.H."/>
            <person name="Park J.M."/>
        </authorList>
    </citation>
    <scope>NUCLEOTIDE SEQUENCE [LARGE SCALE GENOMIC DNA]</scope>
    <source>
        <strain evidence="2 3">KB5</strain>
    </source>
</reference>
<dbReference type="AlphaFoldDB" id="A0AA91DHM9"/>
<keyword evidence="1" id="KW-0812">Transmembrane</keyword>
<accession>A0AA91DHM9</accession>
<proteinExistence type="predicted"/>
<protein>
    <submittedName>
        <fullName evidence="2">Pilus assembly protein PilW</fullName>
    </submittedName>
</protein>
<dbReference type="Proteomes" id="UP000077852">
    <property type="component" value="Unassembled WGS sequence"/>
</dbReference>
<evidence type="ECO:0000313" key="2">
    <source>
        <dbReference type="EMBL" id="OAK57758.1"/>
    </source>
</evidence>
<feature type="transmembrane region" description="Helical" evidence="1">
    <location>
        <begin position="20"/>
        <end position="39"/>
    </location>
</feature>
<sequence>MNGKAFFPCARHAGFTLVEFLVALVIGSVVVLAAVASMLGTRTAAIAGDDVHVLNQSSALAFRMLGQQIRQAGYTPLDATQPLYYFNVNADKDTLHKNEPAFFAIKGEESKSGSGNDTLKVGYAPSPDYFKDCLGQRAKSAAGVTYDAAHPADPENVRLITSEFAVENGTLRCRGSGNAAPQPLIDGVERFDVMYGVSAGAGTEAVVRYVTAAGVENFNRVRTVRVCLQLAGNSSSNPGGDYTDCDGAAKTTRDGKLRRVYTAVFALRNNLEAP</sequence>
<dbReference type="InterPro" id="IPR012902">
    <property type="entry name" value="N_methyl_site"/>
</dbReference>
<dbReference type="PROSITE" id="PS00409">
    <property type="entry name" value="PROKAR_NTER_METHYL"/>
    <property type="match status" value="1"/>
</dbReference>
<keyword evidence="1" id="KW-1133">Transmembrane helix</keyword>
<organism evidence="2 3">
    <name type="scientific">Variovorax paradoxus</name>
    <dbReference type="NCBI Taxonomy" id="34073"/>
    <lineage>
        <taxon>Bacteria</taxon>
        <taxon>Pseudomonadati</taxon>
        <taxon>Pseudomonadota</taxon>
        <taxon>Betaproteobacteria</taxon>
        <taxon>Burkholderiales</taxon>
        <taxon>Comamonadaceae</taxon>
        <taxon>Variovorax</taxon>
    </lineage>
</organism>
<comment type="caution">
    <text evidence="2">The sequence shown here is derived from an EMBL/GenBank/DDBJ whole genome shotgun (WGS) entry which is preliminary data.</text>
</comment>
<evidence type="ECO:0000256" key="1">
    <source>
        <dbReference type="SAM" id="Phobius"/>
    </source>
</evidence>
<dbReference type="InterPro" id="IPR032092">
    <property type="entry name" value="PilW"/>
</dbReference>
<keyword evidence="1" id="KW-0472">Membrane</keyword>
<dbReference type="Pfam" id="PF07963">
    <property type="entry name" value="N_methyl"/>
    <property type="match status" value="1"/>
</dbReference>
<dbReference type="RefSeq" id="WP_081271162.1">
    <property type="nucleotide sequence ID" value="NZ_LVHG01000089.1"/>
</dbReference>
<name>A0AA91DHM9_VARPD</name>
<dbReference type="NCBIfam" id="TIGR02532">
    <property type="entry name" value="IV_pilin_GFxxxE"/>
    <property type="match status" value="1"/>
</dbReference>
<dbReference type="EMBL" id="LVHG01000089">
    <property type="protein sequence ID" value="OAK57758.1"/>
    <property type="molecule type" value="Genomic_DNA"/>
</dbReference>
<dbReference type="GO" id="GO:0043683">
    <property type="term" value="P:type IV pilus assembly"/>
    <property type="evidence" value="ECO:0007669"/>
    <property type="project" value="InterPro"/>
</dbReference>
<dbReference type="Pfam" id="PF16074">
    <property type="entry name" value="PilW"/>
    <property type="match status" value="1"/>
</dbReference>